<sequence length="511" mass="57325">MIEGPVLLQSSNNMMTHHHFRLVTPPREAGRQTPPSLKINDLSMKEREMALQDLHGVSDIPNEDEVSIQNALRELRGELDLQDSVAADDEELVKFLRADSFDILKAAARFNRFSAFQRKLFGKQDRTKYSDLTDEDVKFLQSGFMQLLPQRDRAGRAIIMCLGSLKQQLKTSLESDLRCLSFLASKAAEDEDTQKRGVVVIYYALAQKAYDGRNNRPVQWLKAFEALPTRVVATHFCYDNSAMKPLLNLLSNHMDTKMLCRFRSHSGQHAECQYSLMSFGIPKECLPIDAFGQVDLTNHQMLLTTIELEEQQKENQLLNASMAPTQLMAQVATIAGEKFLIPGQMDIILGRGQHAKNTPGHSCFTQLLEAHQGRYESAEKSQKTRVADTILKELNLYGCRFLKPRVEGGWLEVSDDAGREKINHAFRNLRSNAKKATSTSRASSQSSSSSRSKKRALNDIVDSWSVPSDTLAPIPLLPSSYSPATKKRRVNDDSDSGFALDLLLSTEAFAL</sequence>
<feature type="domain" description="DUF6824" evidence="2">
    <location>
        <begin position="346"/>
        <end position="428"/>
    </location>
</feature>
<dbReference type="PANTHER" id="PTHR10174">
    <property type="entry name" value="ALPHA-TOCOPHEROL TRANSFER PROTEIN-RELATED"/>
    <property type="match status" value="1"/>
</dbReference>
<gene>
    <name evidence="3" type="ORF">CYCCA115_LOCUS11007</name>
</gene>
<feature type="compositionally biased region" description="Low complexity" evidence="1">
    <location>
        <begin position="434"/>
        <end position="450"/>
    </location>
</feature>
<dbReference type="PANTHER" id="PTHR10174:SF208">
    <property type="entry name" value="CRAL-TRIO DOMAIN-CONTAINING PROTEIN DDB_G0278031"/>
    <property type="match status" value="1"/>
</dbReference>
<feature type="region of interest" description="Disordered" evidence="1">
    <location>
        <begin position="429"/>
        <end position="454"/>
    </location>
</feature>
<dbReference type="SUPFAM" id="SSF52087">
    <property type="entry name" value="CRAL/TRIO domain"/>
    <property type="match status" value="1"/>
</dbReference>
<dbReference type="AlphaFoldDB" id="A0AAD2JGF9"/>
<evidence type="ECO:0000313" key="4">
    <source>
        <dbReference type="Proteomes" id="UP001295423"/>
    </source>
</evidence>
<name>A0AAD2JGF9_9STRA</name>
<accession>A0AAD2JGF9</accession>
<reference evidence="3" key="1">
    <citation type="submission" date="2023-08" db="EMBL/GenBank/DDBJ databases">
        <authorList>
            <person name="Audoor S."/>
            <person name="Bilcke G."/>
        </authorList>
    </citation>
    <scope>NUCLEOTIDE SEQUENCE</scope>
</reference>
<organism evidence="3 4">
    <name type="scientific">Cylindrotheca closterium</name>
    <dbReference type="NCBI Taxonomy" id="2856"/>
    <lineage>
        <taxon>Eukaryota</taxon>
        <taxon>Sar</taxon>
        <taxon>Stramenopiles</taxon>
        <taxon>Ochrophyta</taxon>
        <taxon>Bacillariophyta</taxon>
        <taxon>Bacillariophyceae</taxon>
        <taxon>Bacillariophycidae</taxon>
        <taxon>Bacillariales</taxon>
        <taxon>Bacillariaceae</taxon>
        <taxon>Cylindrotheca</taxon>
    </lineage>
</organism>
<comment type="caution">
    <text evidence="3">The sequence shown here is derived from an EMBL/GenBank/DDBJ whole genome shotgun (WGS) entry which is preliminary data.</text>
</comment>
<dbReference type="InterPro" id="IPR036865">
    <property type="entry name" value="CRAL-TRIO_dom_sf"/>
</dbReference>
<dbReference type="Gene3D" id="3.40.525.10">
    <property type="entry name" value="CRAL-TRIO lipid binding domain"/>
    <property type="match status" value="1"/>
</dbReference>
<dbReference type="GO" id="GO:1902936">
    <property type="term" value="F:phosphatidylinositol bisphosphate binding"/>
    <property type="evidence" value="ECO:0007669"/>
    <property type="project" value="TreeGrafter"/>
</dbReference>
<protein>
    <recommendedName>
        <fullName evidence="2">DUF6824 domain-containing protein</fullName>
    </recommendedName>
</protein>
<evidence type="ECO:0000313" key="3">
    <source>
        <dbReference type="EMBL" id="CAJ1947159.1"/>
    </source>
</evidence>
<dbReference type="EMBL" id="CAKOGP040001725">
    <property type="protein sequence ID" value="CAJ1947159.1"/>
    <property type="molecule type" value="Genomic_DNA"/>
</dbReference>
<dbReference type="InterPro" id="IPR049227">
    <property type="entry name" value="DUF6824"/>
</dbReference>
<dbReference type="GO" id="GO:0016020">
    <property type="term" value="C:membrane"/>
    <property type="evidence" value="ECO:0007669"/>
    <property type="project" value="TreeGrafter"/>
</dbReference>
<keyword evidence="4" id="KW-1185">Reference proteome</keyword>
<dbReference type="InterPro" id="IPR036273">
    <property type="entry name" value="CRAL/TRIO_N_dom_sf"/>
</dbReference>
<evidence type="ECO:0000259" key="2">
    <source>
        <dbReference type="Pfam" id="PF20710"/>
    </source>
</evidence>
<evidence type="ECO:0000256" key="1">
    <source>
        <dbReference type="SAM" id="MobiDB-lite"/>
    </source>
</evidence>
<proteinExistence type="predicted"/>
<dbReference type="Proteomes" id="UP001295423">
    <property type="component" value="Unassembled WGS sequence"/>
</dbReference>
<dbReference type="SUPFAM" id="SSF46938">
    <property type="entry name" value="CRAL/TRIO N-terminal domain"/>
    <property type="match status" value="1"/>
</dbReference>
<dbReference type="Pfam" id="PF20710">
    <property type="entry name" value="DUF6824"/>
    <property type="match status" value="1"/>
</dbReference>